<keyword evidence="1" id="KW-0472">Membrane</keyword>
<proteinExistence type="predicted"/>
<gene>
    <name evidence="2" type="ORF">G7Y82_21055</name>
</gene>
<dbReference type="AlphaFoldDB" id="A0A970B6S7"/>
<feature type="transmembrane region" description="Helical" evidence="1">
    <location>
        <begin position="46"/>
        <end position="69"/>
    </location>
</feature>
<keyword evidence="1" id="KW-1133">Transmembrane helix</keyword>
<keyword evidence="3" id="KW-1185">Reference proteome</keyword>
<evidence type="ECO:0000256" key="1">
    <source>
        <dbReference type="SAM" id="Phobius"/>
    </source>
</evidence>
<feature type="transmembrane region" description="Helical" evidence="1">
    <location>
        <begin position="85"/>
        <end position="110"/>
    </location>
</feature>
<evidence type="ECO:0000313" key="2">
    <source>
        <dbReference type="EMBL" id="NKF24802.1"/>
    </source>
</evidence>
<feature type="non-terminal residue" evidence="2">
    <location>
        <position position="1"/>
    </location>
</feature>
<dbReference type="EMBL" id="JAAVXB010000023">
    <property type="protein sequence ID" value="NKF24802.1"/>
    <property type="molecule type" value="Genomic_DNA"/>
</dbReference>
<accession>A0A970B6S7</accession>
<name>A0A970B6S7_9GAMM</name>
<organism evidence="2 3">
    <name type="scientific">Solimonas marina</name>
    <dbReference type="NCBI Taxonomy" id="2714601"/>
    <lineage>
        <taxon>Bacteria</taxon>
        <taxon>Pseudomonadati</taxon>
        <taxon>Pseudomonadota</taxon>
        <taxon>Gammaproteobacteria</taxon>
        <taxon>Nevskiales</taxon>
        <taxon>Nevskiaceae</taxon>
        <taxon>Solimonas</taxon>
    </lineage>
</organism>
<dbReference type="Proteomes" id="UP000653472">
    <property type="component" value="Unassembled WGS sequence"/>
</dbReference>
<protein>
    <submittedName>
        <fullName evidence="2">Uncharacterized protein</fullName>
    </submittedName>
</protein>
<keyword evidence="1" id="KW-0812">Transmembrane</keyword>
<feature type="transmembrane region" description="Helical" evidence="1">
    <location>
        <begin position="122"/>
        <end position="140"/>
    </location>
</feature>
<sequence length="143" mass="15104">WIADDSHLQLGTSMPLKTAGGVHSINQAELASPVGLFQALCTVNRFFAWLVFNVLGIAVFLVVASYSWIEPELAHIPGASGGAPIVWALTALPILAAFALLNIAAVVWFAIARKLLNPISRAAIASIALWVVAFIVDGLHHGA</sequence>
<evidence type="ECO:0000313" key="3">
    <source>
        <dbReference type="Proteomes" id="UP000653472"/>
    </source>
</evidence>
<reference evidence="2" key="1">
    <citation type="submission" date="2020-03" db="EMBL/GenBank/DDBJ databases">
        <title>Solimonas marina sp. nov., isolated from deep seawater of the Pacific Ocean.</title>
        <authorList>
            <person name="Liu X."/>
            <person name="Lai Q."/>
            <person name="Sun F."/>
            <person name="Gai Y."/>
            <person name="Li G."/>
            <person name="Shao Z."/>
        </authorList>
    </citation>
    <scope>NUCLEOTIDE SEQUENCE</scope>
    <source>
        <strain evidence="2">C16B3</strain>
    </source>
</reference>
<dbReference type="RefSeq" id="WP_168150110.1">
    <property type="nucleotide sequence ID" value="NZ_JAAVXB010000023.1"/>
</dbReference>
<comment type="caution">
    <text evidence="2">The sequence shown here is derived from an EMBL/GenBank/DDBJ whole genome shotgun (WGS) entry which is preliminary data.</text>
</comment>